<accession>A0ABY9R5C6</accession>
<name>A0ABY9R5C6_9BACT</name>
<protein>
    <recommendedName>
        <fullName evidence="4">DUF1232 domain-containing protein</fullName>
    </recommendedName>
</protein>
<dbReference type="EMBL" id="CP133659">
    <property type="protein sequence ID" value="WMW66342.1"/>
    <property type="molecule type" value="Genomic_DNA"/>
</dbReference>
<evidence type="ECO:0000313" key="2">
    <source>
        <dbReference type="EMBL" id="WMW66342.1"/>
    </source>
</evidence>
<evidence type="ECO:0000313" key="3">
    <source>
        <dbReference type="Proteomes" id="UP001180616"/>
    </source>
</evidence>
<evidence type="ECO:0000256" key="1">
    <source>
        <dbReference type="SAM" id="Phobius"/>
    </source>
</evidence>
<proteinExistence type="predicted"/>
<keyword evidence="1" id="KW-0812">Transmembrane</keyword>
<keyword evidence="3" id="KW-1185">Reference proteome</keyword>
<organism evidence="2 3">
    <name type="scientific">Nitratidesulfovibrio liaohensis</name>
    <dbReference type="NCBI Taxonomy" id="2604158"/>
    <lineage>
        <taxon>Bacteria</taxon>
        <taxon>Pseudomonadati</taxon>
        <taxon>Thermodesulfobacteriota</taxon>
        <taxon>Desulfovibrionia</taxon>
        <taxon>Desulfovibrionales</taxon>
        <taxon>Desulfovibrionaceae</taxon>
        <taxon>Nitratidesulfovibrio</taxon>
    </lineage>
</organism>
<evidence type="ECO:0008006" key="4">
    <source>
        <dbReference type="Google" id="ProtNLM"/>
    </source>
</evidence>
<sequence>MLGYLDDLVIVPLGILRVVRLIPPEVMEEHREAATGATERPVSRLATGVIIGVWIGCAASLVSVFM</sequence>
<dbReference type="Proteomes" id="UP001180616">
    <property type="component" value="Chromosome"/>
</dbReference>
<keyword evidence="1" id="KW-1133">Transmembrane helix</keyword>
<reference evidence="2" key="1">
    <citation type="submission" date="2023-09" db="EMBL/GenBank/DDBJ databases">
        <authorList>
            <consortium name="CW5 consortium"/>
            <person name="Lu C.-W."/>
        </authorList>
    </citation>
    <scope>NUCLEOTIDE SEQUENCE</scope>
    <source>
        <strain evidence="2">KPS</strain>
    </source>
</reference>
<gene>
    <name evidence="2" type="ORF">KPS_000909</name>
</gene>
<feature type="transmembrane region" description="Helical" evidence="1">
    <location>
        <begin position="45"/>
        <end position="65"/>
    </location>
</feature>
<keyword evidence="1" id="KW-0472">Membrane</keyword>